<evidence type="ECO:0000313" key="2">
    <source>
        <dbReference type="Proteomes" id="UP001151002"/>
    </source>
</evidence>
<dbReference type="EMBL" id="JAPNTZ010000009">
    <property type="protein sequence ID" value="MCY1141462.1"/>
    <property type="molecule type" value="Genomic_DNA"/>
</dbReference>
<accession>A0ABT4B600</accession>
<protein>
    <submittedName>
        <fullName evidence="1">SUKH-4 family immunity protein</fullName>
    </submittedName>
</protein>
<dbReference type="Pfam" id="PF14435">
    <property type="entry name" value="SUKH-4"/>
    <property type="match status" value="1"/>
</dbReference>
<keyword evidence="2" id="KW-1185">Reference proteome</keyword>
<dbReference type="InterPro" id="IPR025851">
    <property type="entry name" value="SUKH-4"/>
</dbReference>
<proteinExistence type="predicted"/>
<sequence>MSDREILQEFHQFLTASLDDLVDASSASMGLPQIVERWAIPSEHKVFVLTYGVPIEQDPDGLQLRGDVQWVTDPEVAVSGRLGYRLGSDWGRTLAAMAPSGEVWAVRSPLDPRYSIRTAVAQVNSSVTAFIDLSWRWHTLRPLLLALGYRDAFFDAAEAYLARLTEIDEALMDEKEYPWWRDLILDW</sequence>
<dbReference type="Proteomes" id="UP001151002">
    <property type="component" value="Unassembled WGS sequence"/>
</dbReference>
<dbReference type="RefSeq" id="WP_267565845.1">
    <property type="nucleotide sequence ID" value="NZ_JAPNTZ010000009.1"/>
</dbReference>
<name>A0ABT4B600_9ACTN</name>
<evidence type="ECO:0000313" key="1">
    <source>
        <dbReference type="EMBL" id="MCY1141462.1"/>
    </source>
</evidence>
<reference evidence="1" key="1">
    <citation type="submission" date="2022-11" db="EMBL/GenBank/DDBJ databases">
        <authorList>
            <person name="Somphong A."/>
            <person name="Phongsopitanun W."/>
        </authorList>
    </citation>
    <scope>NUCLEOTIDE SEQUENCE</scope>
    <source>
        <strain evidence="1">Pm04-4</strain>
    </source>
</reference>
<gene>
    <name evidence="1" type="ORF">OWR29_25990</name>
</gene>
<comment type="caution">
    <text evidence="1">The sequence shown here is derived from an EMBL/GenBank/DDBJ whole genome shotgun (WGS) entry which is preliminary data.</text>
</comment>
<organism evidence="1 2">
    <name type="scientific">Paractinoplanes pyxinae</name>
    <dbReference type="NCBI Taxonomy" id="2997416"/>
    <lineage>
        <taxon>Bacteria</taxon>
        <taxon>Bacillati</taxon>
        <taxon>Actinomycetota</taxon>
        <taxon>Actinomycetes</taxon>
        <taxon>Micromonosporales</taxon>
        <taxon>Micromonosporaceae</taxon>
        <taxon>Paractinoplanes</taxon>
    </lineage>
</organism>